<comment type="caution">
    <text evidence="1">The sequence shown here is derived from an EMBL/GenBank/DDBJ whole genome shotgun (WGS) entry which is preliminary data.</text>
</comment>
<proteinExistence type="predicted"/>
<feature type="non-terminal residue" evidence="1">
    <location>
        <position position="1"/>
    </location>
</feature>
<keyword evidence="2" id="KW-1185">Reference proteome</keyword>
<dbReference type="AlphaFoldDB" id="A0A8J2JRT4"/>
<name>A0A8J2JRT4_9HEXA</name>
<dbReference type="EMBL" id="CAJVCH010020281">
    <property type="protein sequence ID" value="CAG7688888.1"/>
    <property type="molecule type" value="Genomic_DNA"/>
</dbReference>
<sequence>TGGVPHRNIENRRGIQKFVHGIFPK</sequence>
<dbReference type="Proteomes" id="UP000708208">
    <property type="component" value="Unassembled WGS sequence"/>
</dbReference>
<gene>
    <name evidence="1" type="ORF">AFUS01_LOCUS3376</name>
</gene>
<accession>A0A8J2JRT4</accession>
<reference evidence="1" key="1">
    <citation type="submission" date="2021-06" db="EMBL/GenBank/DDBJ databases">
        <authorList>
            <person name="Hodson N. C."/>
            <person name="Mongue J. A."/>
            <person name="Jaron S. K."/>
        </authorList>
    </citation>
    <scope>NUCLEOTIDE SEQUENCE</scope>
</reference>
<evidence type="ECO:0000313" key="2">
    <source>
        <dbReference type="Proteomes" id="UP000708208"/>
    </source>
</evidence>
<evidence type="ECO:0000313" key="1">
    <source>
        <dbReference type="EMBL" id="CAG7688888.1"/>
    </source>
</evidence>
<organism evidence="1 2">
    <name type="scientific">Allacma fusca</name>
    <dbReference type="NCBI Taxonomy" id="39272"/>
    <lineage>
        <taxon>Eukaryota</taxon>
        <taxon>Metazoa</taxon>
        <taxon>Ecdysozoa</taxon>
        <taxon>Arthropoda</taxon>
        <taxon>Hexapoda</taxon>
        <taxon>Collembola</taxon>
        <taxon>Symphypleona</taxon>
        <taxon>Sminthuridae</taxon>
        <taxon>Allacma</taxon>
    </lineage>
</organism>
<protein>
    <submittedName>
        <fullName evidence="1">Uncharacterized protein</fullName>
    </submittedName>
</protein>